<dbReference type="OrthoDB" id="5969911at2"/>
<name>A0A4S8Q8C2_9ACTN</name>
<reference evidence="2 3" key="2">
    <citation type="submission" date="2019-05" db="EMBL/GenBank/DDBJ databases">
        <title>Glycomyces buryatensis sp. nov.</title>
        <authorList>
            <person name="Nikitina E."/>
        </authorList>
    </citation>
    <scope>NUCLEOTIDE SEQUENCE [LARGE SCALE GENOMIC DNA]</scope>
    <source>
        <strain evidence="2 3">18</strain>
    </source>
</reference>
<protein>
    <recommendedName>
        <fullName evidence="1">DUF1023 domain-containing protein</fullName>
    </recommendedName>
</protein>
<comment type="caution">
    <text evidence="2">The sequence shown here is derived from an EMBL/GenBank/DDBJ whole genome shotgun (WGS) entry which is preliminary data.</text>
</comment>
<dbReference type="Pfam" id="PF06259">
    <property type="entry name" value="Abhydrolase_8"/>
    <property type="match status" value="1"/>
</dbReference>
<dbReference type="AlphaFoldDB" id="A0A4S8Q8C2"/>
<gene>
    <name evidence="2" type="ORF">FAB82_15360</name>
</gene>
<organism evidence="2 3">
    <name type="scientific">Glycomyces buryatensis</name>
    <dbReference type="NCBI Taxonomy" id="2570927"/>
    <lineage>
        <taxon>Bacteria</taxon>
        <taxon>Bacillati</taxon>
        <taxon>Actinomycetota</taxon>
        <taxon>Actinomycetes</taxon>
        <taxon>Glycomycetales</taxon>
        <taxon>Glycomycetaceae</taxon>
        <taxon>Glycomyces</taxon>
    </lineage>
</organism>
<accession>A0A4S8Q8C2</accession>
<evidence type="ECO:0000313" key="3">
    <source>
        <dbReference type="Proteomes" id="UP000308760"/>
    </source>
</evidence>
<sequence length="593" mass="62887">MTITYNTLLEADFGAPEASGEAWMKLYGALEEQAATLVDLKAKDGSAFGIDNWDGESGEGARERVRDAVLALDERSAAARRVSVAITDAVEEFEGAQTDLNDVIAETDREKVTLTDTGSVIPDTSTGTDNVYYAEGLSSRIAAALDRATEADEALKAAIGTWAETFSESERLAMAADASDEAGELQELIDSGASPEAITDWWNGLTEAERLGILEGDPALIAGLDGIPTDTRDAANRDLLDAELDRFNPTLDGDIADIEAQMAAMEADGTDWLNRGRSSGYSPEYEALQEQLEALQSERDQRDSLMSLQDAITGQASTGQEYYLIGYDSAEDGRAIVSVGNPDTADNTAVYVPGTTAELDGFGNEIDRAEALAAASNDVASGQETAAIAWLDYDAPDEVKYDAFSMEYAEQAGSTLSSFTEGLSATHTNGDGHTTLVGHSYGTTVIGHTAAEHGVDADKIIAVASPGLDTAHADELGIGAENVYVTTAEDDGILASTDDYSWVEATLDGITQTEQGRDSDGDGAYAWHGEANPLHEDYGATQFSSESLDSKGNESTDGSDIHGGYFIPENVALENMAYIITDQPDRLQPVEES</sequence>
<dbReference type="RefSeq" id="WP_136535411.1">
    <property type="nucleotide sequence ID" value="NZ_STGY01000056.1"/>
</dbReference>
<dbReference type="InterPro" id="IPR010427">
    <property type="entry name" value="DUF1023"/>
</dbReference>
<dbReference type="Gene3D" id="3.40.50.1820">
    <property type="entry name" value="alpha/beta hydrolase"/>
    <property type="match status" value="1"/>
</dbReference>
<keyword evidence="3" id="KW-1185">Reference proteome</keyword>
<dbReference type="Proteomes" id="UP000308760">
    <property type="component" value="Unassembled WGS sequence"/>
</dbReference>
<evidence type="ECO:0000259" key="1">
    <source>
        <dbReference type="Pfam" id="PF06259"/>
    </source>
</evidence>
<proteinExistence type="predicted"/>
<feature type="domain" description="DUF1023" evidence="1">
    <location>
        <begin position="328"/>
        <end position="493"/>
    </location>
</feature>
<dbReference type="SUPFAM" id="SSF53474">
    <property type="entry name" value="alpha/beta-Hydrolases"/>
    <property type="match status" value="1"/>
</dbReference>
<evidence type="ECO:0000313" key="2">
    <source>
        <dbReference type="EMBL" id="THV40637.1"/>
    </source>
</evidence>
<dbReference type="InterPro" id="IPR029058">
    <property type="entry name" value="AB_hydrolase_fold"/>
</dbReference>
<dbReference type="EMBL" id="STGY01000056">
    <property type="protein sequence ID" value="THV40637.1"/>
    <property type="molecule type" value="Genomic_DNA"/>
</dbReference>
<reference evidence="3" key="1">
    <citation type="submission" date="2019-04" db="EMBL/GenBank/DDBJ databases">
        <title>Nocardioides xinjiangensis sp. nov.</title>
        <authorList>
            <person name="Liu S."/>
        </authorList>
    </citation>
    <scope>NUCLEOTIDE SEQUENCE [LARGE SCALE GENOMIC DNA]</scope>
    <source>
        <strain evidence="3">18</strain>
    </source>
</reference>